<feature type="compositionally biased region" description="Polar residues" evidence="1">
    <location>
        <begin position="202"/>
        <end position="218"/>
    </location>
</feature>
<feature type="region of interest" description="Disordered" evidence="1">
    <location>
        <begin position="1"/>
        <end position="152"/>
    </location>
</feature>
<reference evidence="3" key="1">
    <citation type="journal article" date="2017" name="Genome Biol.">
        <title>Comparative genomics reveals high biological diversity and specific adaptations in the industrially and medically important fungal genus Aspergillus.</title>
        <authorList>
            <person name="de Vries R.P."/>
            <person name="Riley R."/>
            <person name="Wiebenga A."/>
            <person name="Aguilar-Osorio G."/>
            <person name="Amillis S."/>
            <person name="Uchima C.A."/>
            <person name="Anderluh G."/>
            <person name="Asadollahi M."/>
            <person name="Askin M."/>
            <person name="Barry K."/>
            <person name="Battaglia E."/>
            <person name="Bayram O."/>
            <person name="Benocci T."/>
            <person name="Braus-Stromeyer S.A."/>
            <person name="Caldana C."/>
            <person name="Canovas D."/>
            <person name="Cerqueira G.C."/>
            <person name="Chen F."/>
            <person name="Chen W."/>
            <person name="Choi C."/>
            <person name="Clum A."/>
            <person name="Dos Santos R.A."/>
            <person name="Damasio A.R."/>
            <person name="Diallinas G."/>
            <person name="Emri T."/>
            <person name="Fekete E."/>
            <person name="Flipphi M."/>
            <person name="Freyberg S."/>
            <person name="Gallo A."/>
            <person name="Gournas C."/>
            <person name="Habgood R."/>
            <person name="Hainaut M."/>
            <person name="Harispe M.L."/>
            <person name="Henrissat B."/>
            <person name="Hilden K.S."/>
            <person name="Hope R."/>
            <person name="Hossain A."/>
            <person name="Karabika E."/>
            <person name="Karaffa L."/>
            <person name="Karanyi Z."/>
            <person name="Krasevec N."/>
            <person name="Kuo A."/>
            <person name="Kusch H."/>
            <person name="LaButti K."/>
            <person name="Lagendijk E.L."/>
            <person name="Lapidus A."/>
            <person name="Levasseur A."/>
            <person name="Lindquist E."/>
            <person name="Lipzen A."/>
            <person name="Logrieco A.F."/>
            <person name="MacCabe A."/>
            <person name="Maekelae M.R."/>
            <person name="Malavazi I."/>
            <person name="Melin P."/>
            <person name="Meyer V."/>
            <person name="Mielnichuk N."/>
            <person name="Miskei M."/>
            <person name="Molnar A.P."/>
            <person name="Mule G."/>
            <person name="Ngan C.Y."/>
            <person name="Orejas M."/>
            <person name="Orosz E."/>
            <person name="Ouedraogo J.P."/>
            <person name="Overkamp K.M."/>
            <person name="Park H.-S."/>
            <person name="Perrone G."/>
            <person name="Piumi F."/>
            <person name="Punt P.J."/>
            <person name="Ram A.F."/>
            <person name="Ramon A."/>
            <person name="Rauscher S."/>
            <person name="Record E."/>
            <person name="Riano-Pachon D.M."/>
            <person name="Robert V."/>
            <person name="Roehrig J."/>
            <person name="Ruller R."/>
            <person name="Salamov A."/>
            <person name="Salih N.S."/>
            <person name="Samson R.A."/>
            <person name="Sandor E."/>
            <person name="Sanguinetti M."/>
            <person name="Schuetze T."/>
            <person name="Sepcic K."/>
            <person name="Shelest E."/>
            <person name="Sherlock G."/>
            <person name="Sophianopoulou V."/>
            <person name="Squina F.M."/>
            <person name="Sun H."/>
            <person name="Susca A."/>
            <person name="Todd R.B."/>
            <person name="Tsang A."/>
            <person name="Unkles S.E."/>
            <person name="van de Wiele N."/>
            <person name="van Rossen-Uffink D."/>
            <person name="Oliveira J.V."/>
            <person name="Vesth T.C."/>
            <person name="Visser J."/>
            <person name="Yu J.-H."/>
            <person name="Zhou M."/>
            <person name="Andersen M.R."/>
            <person name="Archer D.B."/>
            <person name="Baker S.E."/>
            <person name="Benoit I."/>
            <person name="Brakhage A.A."/>
            <person name="Braus G.H."/>
            <person name="Fischer R."/>
            <person name="Frisvad J.C."/>
            <person name="Goldman G.H."/>
            <person name="Houbraken J."/>
            <person name="Oakley B."/>
            <person name="Pocsi I."/>
            <person name="Scazzocchio C."/>
            <person name="Seiboth B."/>
            <person name="vanKuyk P.A."/>
            <person name="Wortman J."/>
            <person name="Dyer P.S."/>
            <person name="Grigoriev I.V."/>
        </authorList>
    </citation>
    <scope>NUCLEOTIDE SEQUENCE [LARGE SCALE GENOMIC DNA]</scope>
    <source>
        <strain evidence="3">DTO 134E9</strain>
    </source>
</reference>
<dbReference type="OrthoDB" id="5431211at2759"/>
<dbReference type="EMBL" id="KV878217">
    <property type="protein sequence ID" value="OJJ30345.1"/>
    <property type="molecule type" value="Genomic_DNA"/>
</dbReference>
<feature type="compositionally biased region" description="Basic and acidic residues" evidence="1">
    <location>
        <begin position="240"/>
        <end position="253"/>
    </location>
</feature>
<organism evidence="2 3">
    <name type="scientific">Aspergillus wentii DTO 134E9</name>
    <dbReference type="NCBI Taxonomy" id="1073089"/>
    <lineage>
        <taxon>Eukaryota</taxon>
        <taxon>Fungi</taxon>
        <taxon>Dikarya</taxon>
        <taxon>Ascomycota</taxon>
        <taxon>Pezizomycotina</taxon>
        <taxon>Eurotiomycetes</taxon>
        <taxon>Eurotiomycetidae</taxon>
        <taxon>Eurotiales</taxon>
        <taxon>Aspergillaceae</taxon>
        <taxon>Aspergillus</taxon>
        <taxon>Aspergillus subgen. Cremei</taxon>
    </lineage>
</organism>
<feature type="compositionally biased region" description="Polar residues" evidence="1">
    <location>
        <begin position="15"/>
        <end position="37"/>
    </location>
</feature>
<dbReference type="RefSeq" id="XP_040684022.1">
    <property type="nucleotide sequence ID" value="XM_040839261.1"/>
</dbReference>
<evidence type="ECO:0000256" key="1">
    <source>
        <dbReference type="SAM" id="MobiDB-lite"/>
    </source>
</evidence>
<proteinExistence type="predicted"/>
<feature type="compositionally biased region" description="Acidic residues" evidence="1">
    <location>
        <begin position="113"/>
        <end position="130"/>
    </location>
</feature>
<dbReference type="AlphaFoldDB" id="A0A1L9R5Z3"/>
<feature type="compositionally biased region" description="Basic and acidic residues" evidence="1">
    <location>
        <begin position="572"/>
        <end position="595"/>
    </location>
</feature>
<dbReference type="GeneID" id="63755109"/>
<dbReference type="Proteomes" id="UP000184383">
    <property type="component" value="Unassembled WGS sequence"/>
</dbReference>
<accession>A0A1L9R5Z3</accession>
<feature type="compositionally biased region" description="Polar residues" evidence="1">
    <location>
        <begin position="183"/>
        <end position="192"/>
    </location>
</feature>
<feature type="compositionally biased region" description="Polar residues" evidence="1">
    <location>
        <begin position="259"/>
        <end position="282"/>
    </location>
</feature>
<evidence type="ECO:0000313" key="2">
    <source>
        <dbReference type="EMBL" id="OJJ30345.1"/>
    </source>
</evidence>
<dbReference type="VEuPathDB" id="FungiDB:ASPWEDRAFT_72772"/>
<feature type="compositionally biased region" description="Polar residues" evidence="1">
    <location>
        <begin position="295"/>
        <end position="306"/>
    </location>
</feature>
<feature type="region of interest" description="Disordered" evidence="1">
    <location>
        <begin position="572"/>
        <end position="603"/>
    </location>
</feature>
<gene>
    <name evidence="2" type="ORF">ASPWEDRAFT_72772</name>
</gene>
<feature type="compositionally biased region" description="Basic residues" evidence="1">
    <location>
        <begin position="38"/>
        <end position="47"/>
    </location>
</feature>
<name>A0A1L9R5Z3_ASPWE</name>
<sequence length="685" mass="77353">MRNLRSTPRRKRDTTNQSVDFLNGVNSTGKKNNQPHSRLSRSTHRATHIGIRASRNGGSIWDLPTAEEDENIGTRYPRKNEPHTPRRSSRIKDQVNGQNTPVKTPYRHKHGEDEEEDGDGDDDDDDDGESSDGVHVQLFSDDNVPGSVRSTRFSHNLEPHNIVHDQGLFVSWSSREDMEVEQVPNTQLTQNEVPDGSELEQAANQVGSDRSSPIQKTPRSSRKANGFEKPIDSGNGMTKSPERHSSRLLERNAKPGGLSSLQETRSGYSNPSRSLNKNTLQQDNEDLEDRDWNDTEATSASSNPSDDSGEVEEESFMNSPVGFVVHEPQTRPSNQRQEKSPHQQIEVQIIGQPNEQHNEITESAVDATNNSEEQHTQPPSRLLEFINLSPQKRNLALIISTADSIGQGASSSAKKKFKDIIILIQQVCDIFKDISNNLLDDDRHSHSLSACDSLLEVISSEGEKILNNVYRQTTRLDKPSRKHKARELLSGFEACVVPEMVTLITTGFEAYCLDHRACPAVYYHLLCVLESLLYFSKRISSLGHREYTNLKILSRAMSSPLQELIEALKSDELKSQRPESSDGRVLEADVGDESRSIASDDDTRKEWTEDETWALILGLDKYQGPNRYIDVMRHFGHRLRGRTFHELRIKAREILDNALPSIQDDLQTVEGRRKHQWLLSVRDDN</sequence>
<dbReference type="STRING" id="1073089.A0A1L9R5Z3"/>
<feature type="region of interest" description="Disordered" evidence="1">
    <location>
        <begin position="180"/>
        <end position="344"/>
    </location>
</feature>
<protein>
    <submittedName>
        <fullName evidence="2">Uncharacterized protein</fullName>
    </submittedName>
</protein>
<keyword evidence="3" id="KW-1185">Reference proteome</keyword>
<evidence type="ECO:0000313" key="3">
    <source>
        <dbReference type="Proteomes" id="UP000184383"/>
    </source>
</evidence>